<keyword evidence="2" id="KW-1185">Reference proteome</keyword>
<organism evidence="1 2">
    <name type="scientific">Hyalomma asiaticum</name>
    <name type="common">Tick</name>
    <dbReference type="NCBI Taxonomy" id="266040"/>
    <lineage>
        <taxon>Eukaryota</taxon>
        <taxon>Metazoa</taxon>
        <taxon>Ecdysozoa</taxon>
        <taxon>Arthropoda</taxon>
        <taxon>Chelicerata</taxon>
        <taxon>Arachnida</taxon>
        <taxon>Acari</taxon>
        <taxon>Parasitiformes</taxon>
        <taxon>Ixodida</taxon>
        <taxon>Ixodoidea</taxon>
        <taxon>Ixodidae</taxon>
        <taxon>Hyalomminae</taxon>
        <taxon>Hyalomma</taxon>
    </lineage>
</organism>
<sequence length="130" mass="14141">MQKARKRFAEEKAARETEKTVHLLDSLRSEQDCSTTNPSFESQTLGNLLETVPHVNVSEIVHSQTHHSSESGGPLEDSTFRDGNSAGRPRLSAGGFSFHESCPDLPRVSSGSDVVTPEKKFSRCPAPMGS</sequence>
<protein>
    <submittedName>
        <fullName evidence="1">Uncharacterized protein</fullName>
    </submittedName>
</protein>
<gene>
    <name evidence="1" type="ORF">HPB50_010463</name>
</gene>
<dbReference type="EMBL" id="CM023482">
    <property type="protein sequence ID" value="KAH6938539.1"/>
    <property type="molecule type" value="Genomic_DNA"/>
</dbReference>
<name>A0ACB7SXP8_HYAAI</name>
<comment type="caution">
    <text evidence="1">The sequence shown here is derived from an EMBL/GenBank/DDBJ whole genome shotgun (WGS) entry which is preliminary data.</text>
</comment>
<reference evidence="1" key="1">
    <citation type="submission" date="2020-05" db="EMBL/GenBank/DDBJ databases">
        <title>Large-scale comparative analyses of tick genomes elucidate their genetic diversity and vector capacities.</title>
        <authorList>
            <person name="Jia N."/>
            <person name="Wang J."/>
            <person name="Shi W."/>
            <person name="Du L."/>
            <person name="Sun Y."/>
            <person name="Zhan W."/>
            <person name="Jiang J."/>
            <person name="Wang Q."/>
            <person name="Zhang B."/>
            <person name="Ji P."/>
            <person name="Sakyi L.B."/>
            <person name="Cui X."/>
            <person name="Yuan T."/>
            <person name="Jiang B."/>
            <person name="Yang W."/>
            <person name="Lam T.T.-Y."/>
            <person name="Chang Q."/>
            <person name="Ding S."/>
            <person name="Wang X."/>
            <person name="Zhu J."/>
            <person name="Ruan X."/>
            <person name="Zhao L."/>
            <person name="Wei J."/>
            <person name="Que T."/>
            <person name="Du C."/>
            <person name="Cheng J."/>
            <person name="Dai P."/>
            <person name="Han X."/>
            <person name="Huang E."/>
            <person name="Gao Y."/>
            <person name="Liu J."/>
            <person name="Shao H."/>
            <person name="Ye R."/>
            <person name="Li L."/>
            <person name="Wei W."/>
            <person name="Wang X."/>
            <person name="Wang C."/>
            <person name="Yang T."/>
            <person name="Huo Q."/>
            <person name="Li W."/>
            <person name="Guo W."/>
            <person name="Chen H."/>
            <person name="Zhou L."/>
            <person name="Ni X."/>
            <person name="Tian J."/>
            <person name="Zhou Y."/>
            <person name="Sheng Y."/>
            <person name="Liu T."/>
            <person name="Pan Y."/>
            <person name="Xia L."/>
            <person name="Li J."/>
            <person name="Zhao F."/>
            <person name="Cao W."/>
        </authorList>
    </citation>
    <scope>NUCLEOTIDE SEQUENCE</scope>
    <source>
        <strain evidence="1">Hyas-2018</strain>
    </source>
</reference>
<dbReference type="Proteomes" id="UP000821845">
    <property type="component" value="Chromosome 2"/>
</dbReference>
<accession>A0ACB7SXP8</accession>
<proteinExistence type="predicted"/>
<evidence type="ECO:0000313" key="2">
    <source>
        <dbReference type="Proteomes" id="UP000821845"/>
    </source>
</evidence>
<evidence type="ECO:0000313" key="1">
    <source>
        <dbReference type="EMBL" id="KAH6938539.1"/>
    </source>
</evidence>